<dbReference type="RefSeq" id="WP_380692554.1">
    <property type="nucleotide sequence ID" value="NZ_JBHRYR010000002.1"/>
</dbReference>
<reference evidence="2" key="1">
    <citation type="journal article" date="2019" name="Int. J. Syst. Evol. Microbiol.">
        <title>The Global Catalogue of Microorganisms (GCM) 10K type strain sequencing project: providing services to taxonomists for standard genome sequencing and annotation.</title>
        <authorList>
            <consortium name="The Broad Institute Genomics Platform"/>
            <consortium name="The Broad Institute Genome Sequencing Center for Infectious Disease"/>
            <person name="Wu L."/>
            <person name="Ma J."/>
        </authorList>
    </citation>
    <scope>NUCLEOTIDE SEQUENCE [LARGE SCALE GENOMIC DNA]</scope>
    <source>
        <strain evidence="2">IBRC 10765</strain>
    </source>
</reference>
<evidence type="ECO:0000313" key="1">
    <source>
        <dbReference type="EMBL" id="MFC3851402.1"/>
    </source>
</evidence>
<protein>
    <recommendedName>
        <fullName evidence="3">DUF4935 domain-containing protein</fullName>
    </recommendedName>
</protein>
<organism evidence="1 2">
    <name type="scientific">Saccharospirillum mangrovi</name>
    <dbReference type="NCBI Taxonomy" id="2161747"/>
    <lineage>
        <taxon>Bacteria</taxon>
        <taxon>Pseudomonadati</taxon>
        <taxon>Pseudomonadota</taxon>
        <taxon>Gammaproteobacteria</taxon>
        <taxon>Oceanospirillales</taxon>
        <taxon>Saccharospirillaceae</taxon>
        <taxon>Saccharospirillum</taxon>
    </lineage>
</organism>
<comment type="caution">
    <text evidence="1">The sequence shown here is derived from an EMBL/GenBank/DDBJ whole genome shotgun (WGS) entry which is preliminary data.</text>
</comment>
<gene>
    <name evidence="1" type="ORF">ACFOOG_01040</name>
</gene>
<accession>A0ABV7ZVF5</accession>
<dbReference type="EMBL" id="JBHRYR010000002">
    <property type="protein sequence ID" value="MFC3851402.1"/>
    <property type="molecule type" value="Genomic_DNA"/>
</dbReference>
<evidence type="ECO:0008006" key="3">
    <source>
        <dbReference type="Google" id="ProtNLM"/>
    </source>
</evidence>
<name>A0ABV7ZVF5_9GAMM</name>
<proteinExistence type="predicted"/>
<dbReference type="Proteomes" id="UP001595617">
    <property type="component" value="Unassembled WGS sequence"/>
</dbReference>
<sequence>MTVVYLDQNKWIELARIRNGKDSSDRARQLLREIDAARDCGVIFPLSAIHILEFARIKDNKRRARLGRVMWEYSGGITTKSLKELLCWELEVAFANKGYAVNSERPSYLGRGIAHAFGEKLDNPIAAMFPEKIDEAMLCGMDDIPPIHGGVSAEHRNNFANHLRSIHEKKEDLEKGKWEDWIYALSMADITEPLYIVMSKHKIPNSDIESWGKSGIKSFMNSIPTRKLDIHLHKQVLKNPQYKPKHSDLEDWAGLVPATCYADIVVCEKHFADLACRGNYKHHARIETNIYDVFQTV</sequence>
<keyword evidence="2" id="KW-1185">Reference proteome</keyword>
<evidence type="ECO:0000313" key="2">
    <source>
        <dbReference type="Proteomes" id="UP001595617"/>
    </source>
</evidence>